<evidence type="ECO:0000313" key="1">
    <source>
        <dbReference type="EMBL" id="TDB97722.1"/>
    </source>
</evidence>
<organism evidence="1 2">
    <name type="scientific">Micromonospora fluostatini</name>
    <dbReference type="NCBI Taxonomy" id="1629071"/>
    <lineage>
        <taxon>Bacteria</taxon>
        <taxon>Bacillati</taxon>
        <taxon>Actinomycetota</taxon>
        <taxon>Actinomycetes</taxon>
        <taxon>Micromonosporales</taxon>
        <taxon>Micromonosporaceae</taxon>
        <taxon>Micromonospora</taxon>
    </lineage>
</organism>
<keyword evidence="1" id="KW-0238">DNA-binding</keyword>
<feature type="non-terminal residue" evidence="1">
    <location>
        <position position="36"/>
    </location>
</feature>
<reference evidence="1 2" key="1">
    <citation type="submission" date="2019-02" db="EMBL/GenBank/DDBJ databases">
        <title>Draft genome sequences of novel Actinobacteria.</title>
        <authorList>
            <person name="Sahin N."/>
            <person name="Ay H."/>
            <person name="Saygin H."/>
        </authorList>
    </citation>
    <scope>NUCLEOTIDE SEQUENCE [LARGE SCALE GENOMIC DNA]</scope>
    <source>
        <strain evidence="1 2">JCM 30529</strain>
    </source>
</reference>
<accession>A0ABY2DHV6</accession>
<proteinExistence type="predicted"/>
<gene>
    <name evidence="1" type="ORF">E1091_08190</name>
</gene>
<sequence>MEGEPTSELIRAQLRRYRLNAELSQEEFGKLVHYSG</sequence>
<dbReference type="GO" id="GO:0003677">
    <property type="term" value="F:DNA binding"/>
    <property type="evidence" value="ECO:0007669"/>
    <property type="project" value="UniProtKB-KW"/>
</dbReference>
<comment type="caution">
    <text evidence="1">The sequence shown here is derived from an EMBL/GenBank/DDBJ whole genome shotgun (WGS) entry which is preliminary data.</text>
</comment>
<protein>
    <submittedName>
        <fullName evidence="1">DNA-binding protein</fullName>
    </submittedName>
</protein>
<dbReference type="Proteomes" id="UP000295626">
    <property type="component" value="Unassembled WGS sequence"/>
</dbReference>
<name>A0ABY2DHV6_9ACTN</name>
<evidence type="ECO:0000313" key="2">
    <source>
        <dbReference type="Proteomes" id="UP000295626"/>
    </source>
</evidence>
<keyword evidence="2" id="KW-1185">Reference proteome</keyword>
<dbReference type="EMBL" id="SMKE01000221">
    <property type="protein sequence ID" value="TDB97722.1"/>
    <property type="molecule type" value="Genomic_DNA"/>
</dbReference>